<organism evidence="1 2">
    <name type="scientific">candidate division GN15 bacterium</name>
    <dbReference type="NCBI Taxonomy" id="2072418"/>
    <lineage>
        <taxon>Bacteria</taxon>
        <taxon>candidate division GN15</taxon>
    </lineage>
</organism>
<comment type="caution">
    <text evidence="1">The sequence shown here is derived from an EMBL/GenBank/DDBJ whole genome shotgun (WGS) entry which is preliminary data.</text>
</comment>
<name>A0A855XDH2_9BACT</name>
<protein>
    <submittedName>
        <fullName evidence="1">Uncharacterized protein</fullName>
    </submittedName>
</protein>
<gene>
    <name evidence="1" type="ORF">C3F09_00415</name>
</gene>
<evidence type="ECO:0000313" key="2">
    <source>
        <dbReference type="Proteomes" id="UP000250918"/>
    </source>
</evidence>
<dbReference type="EMBL" id="PQAP01000001">
    <property type="protein sequence ID" value="PWB76466.1"/>
    <property type="molecule type" value="Genomic_DNA"/>
</dbReference>
<dbReference type="Proteomes" id="UP000250918">
    <property type="component" value="Unassembled WGS sequence"/>
</dbReference>
<proteinExistence type="predicted"/>
<sequence length="73" mass="8464">MQPQRSDIKMPDFQWKQSTCEVCGAPVKYLSKRPPHTCSNGECRYKYEYKIGRETWAGFQPGLFDRQSSEGKA</sequence>
<dbReference type="AlphaFoldDB" id="A0A855XDH2"/>
<accession>A0A855XDH2</accession>
<reference evidence="1 2" key="1">
    <citation type="journal article" date="2018" name="ISME J.">
        <title>A methanotrophic archaeon couples anaerobic oxidation of methane to Fe(III) reduction.</title>
        <authorList>
            <person name="Cai C."/>
            <person name="Leu A.O."/>
            <person name="Xie G.J."/>
            <person name="Guo J."/>
            <person name="Feng Y."/>
            <person name="Zhao J.X."/>
            <person name="Tyson G.W."/>
            <person name="Yuan Z."/>
            <person name="Hu S."/>
        </authorList>
    </citation>
    <scope>NUCLEOTIDE SEQUENCE [LARGE SCALE GENOMIC DNA]</scope>
    <source>
        <strain evidence="1">FeB_12</strain>
    </source>
</reference>
<evidence type="ECO:0000313" key="1">
    <source>
        <dbReference type="EMBL" id="PWB76466.1"/>
    </source>
</evidence>